<proteinExistence type="predicted"/>
<protein>
    <submittedName>
        <fullName evidence="1">Uncharacterized protein</fullName>
    </submittedName>
</protein>
<organism evidence="1">
    <name type="scientific">Myoviridae sp. cte0t5</name>
    <dbReference type="NCBI Taxonomy" id="2823549"/>
    <lineage>
        <taxon>Viruses</taxon>
        <taxon>Duplodnaviria</taxon>
        <taxon>Heunggongvirae</taxon>
        <taxon>Uroviricota</taxon>
        <taxon>Caudoviricetes</taxon>
    </lineage>
</organism>
<dbReference type="EMBL" id="BK014717">
    <property type="protein sequence ID" value="DAD69250.1"/>
    <property type="molecule type" value="Genomic_DNA"/>
</dbReference>
<accession>A0A8S5LH34</accession>
<reference evidence="1" key="1">
    <citation type="journal article" date="2021" name="Proc. Natl. Acad. Sci. U.S.A.">
        <title>A Catalog of Tens of Thousands of Viruses from Human Metagenomes Reveals Hidden Associations with Chronic Diseases.</title>
        <authorList>
            <person name="Tisza M.J."/>
            <person name="Buck C.B."/>
        </authorList>
    </citation>
    <scope>NUCLEOTIDE SEQUENCE</scope>
    <source>
        <strain evidence="1">Cte0t5</strain>
    </source>
</reference>
<name>A0A8S5LH34_9CAUD</name>
<evidence type="ECO:0000313" key="1">
    <source>
        <dbReference type="EMBL" id="DAD69250.1"/>
    </source>
</evidence>
<sequence>MSPHGYETDDELGYGPGKGFDLKRMEDVIPDEDYVLHASYWWMVAGEVGGSGALELEIAGPSDPLKPRTSVLSGAEGRLMVTAPASAGFQFRDGDLLPVPWPCCSLIYVKRASRRGVGNDPDEKVFGIFSLGYDSEWGTYYAPVDPEKQPGVASNWRLYPDRDLILSWEPVDVADLLREYSGESRD</sequence>